<reference evidence="2 3" key="1">
    <citation type="submission" date="2019-08" db="EMBL/GenBank/DDBJ databases">
        <title>Calorimonas adulescens gen. nov., sp. nov., an anaerobic thermophilic bacterium from Sakhalin hot spring.</title>
        <authorList>
            <person name="Khomyakova M.A."/>
            <person name="Merkel A.Y."/>
            <person name="Novikov A."/>
            <person name="Bonch-Osmolovskaya E.A."/>
            <person name="Slobodkin A.I."/>
        </authorList>
    </citation>
    <scope>NUCLEOTIDE SEQUENCE [LARGE SCALE GENOMIC DNA]</scope>
    <source>
        <strain evidence="2 3">A05MB</strain>
    </source>
</reference>
<evidence type="ECO:0000259" key="1">
    <source>
        <dbReference type="Pfam" id="PF13559"/>
    </source>
</evidence>
<gene>
    <name evidence="2" type="ORF">FWJ32_04590</name>
</gene>
<evidence type="ECO:0000313" key="2">
    <source>
        <dbReference type="EMBL" id="TZE82560.1"/>
    </source>
</evidence>
<name>A0A5D8QD40_9THEO</name>
<evidence type="ECO:0000313" key="3">
    <source>
        <dbReference type="Proteomes" id="UP000322976"/>
    </source>
</evidence>
<sequence>MYFITWRLFLENHRQSFTEPLAEPGVFIYKKRPGRLPPSDTVRRLYFELLTLLNGTCLPLKTSMTSRNIMAAVSDRWPDTADDIAVFTDCYEKLRYEKKTMDAEELKYAKTLFDNIKSFIISPDTKGDVKYARDDRKQGL</sequence>
<proteinExistence type="predicted"/>
<protein>
    <submittedName>
        <fullName evidence="2">DUF4129 domain-containing protein</fullName>
    </submittedName>
</protein>
<feature type="domain" description="Protein-glutamine gamma-glutamyltransferase-like C-terminal" evidence="1">
    <location>
        <begin position="45"/>
        <end position="109"/>
    </location>
</feature>
<organism evidence="2 3">
    <name type="scientific">Calorimonas adulescens</name>
    <dbReference type="NCBI Taxonomy" id="2606906"/>
    <lineage>
        <taxon>Bacteria</taxon>
        <taxon>Bacillati</taxon>
        <taxon>Bacillota</taxon>
        <taxon>Clostridia</taxon>
        <taxon>Thermoanaerobacterales</taxon>
        <taxon>Thermoanaerobacteraceae</taxon>
        <taxon>Calorimonas</taxon>
    </lineage>
</organism>
<dbReference type="AlphaFoldDB" id="A0A5D8QD40"/>
<dbReference type="InterPro" id="IPR025403">
    <property type="entry name" value="TgpA-like_C"/>
</dbReference>
<accession>A0A5D8QD40</accession>
<keyword evidence="3" id="KW-1185">Reference proteome</keyword>
<dbReference type="EMBL" id="VTPS01000005">
    <property type="protein sequence ID" value="TZE82560.1"/>
    <property type="molecule type" value="Genomic_DNA"/>
</dbReference>
<dbReference type="Pfam" id="PF13559">
    <property type="entry name" value="DUF4129"/>
    <property type="match status" value="1"/>
</dbReference>
<comment type="caution">
    <text evidence="2">The sequence shown here is derived from an EMBL/GenBank/DDBJ whole genome shotgun (WGS) entry which is preliminary data.</text>
</comment>
<dbReference type="Proteomes" id="UP000322976">
    <property type="component" value="Unassembled WGS sequence"/>
</dbReference>